<gene>
    <name evidence="2" type="ORF">DFR47_105207</name>
</gene>
<organism evidence="2 3">
    <name type="scientific">Pseudochrobactrum asaccharolyticum</name>
    <dbReference type="NCBI Taxonomy" id="354351"/>
    <lineage>
        <taxon>Bacteria</taxon>
        <taxon>Pseudomonadati</taxon>
        <taxon>Pseudomonadota</taxon>
        <taxon>Alphaproteobacteria</taxon>
        <taxon>Hyphomicrobiales</taxon>
        <taxon>Brucellaceae</taxon>
        <taxon>Pseudochrobactrum</taxon>
    </lineage>
</organism>
<protein>
    <recommendedName>
        <fullName evidence="4">Spermidine/putrescine transport system substrate-binding protein</fullName>
    </recommendedName>
</protein>
<dbReference type="EMBL" id="QNRH01000005">
    <property type="protein sequence ID" value="RBO93488.1"/>
    <property type="molecule type" value="Genomic_DNA"/>
</dbReference>
<dbReference type="Proteomes" id="UP000252893">
    <property type="component" value="Unassembled WGS sequence"/>
</dbReference>
<accession>A0A366DWC0</accession>
<keyword evidence="1" id="KW-0732">Signal</keyword>
<keyword evidence="3" id="KW-1185">Reference proteome</keyword>
<name>A0A366DWC0_9HYPH</name>
<evidence type="ECO:0000313" key="2">
    <source>
        <dbReference type="EMBL" id="RBO93488.1"/>
    </source>
</evidence>
<feature type="signal peptide" evidence="1">
    <location>
        <begin position="1"/>
        <end position="23"/>
    </location>
</feature>
<feature type="chain" id="PRO_5017065875" description="Spermidine/putrescine transport system substrate-binding protein" evidence="1">
    <location>
        <begin position="24"/>
        <end position="68"/>
    </location>
</feature>
<dbReference type="AlphaFoldDB" id="A0A366DWC0"/>
<reference evidence="2 3" key="1">
    <citation type="submission" date="2018-06" db="EMBL/GenBank/DDBJ databases">
        <title>Genomic Encyclopedia of Type Strains, Phase IV (KMG-IV): sequencing the most valuable type-strain genomes for metagenomic binning, comparative biology and taxonomic classification.</title>
        <authorList>
            <person name="Goeker M."/>
        </authorList>
    </citation>
    <scope>NUCLEOTIDE SEQUENCE [LARGE SCALE GENOMIC DNA]</scope>
    <source>
        <strain evidence="2 3">DSM 25619</strain>
    </source>
</reference>
<sequence>MKILKASLLACTIAFFGISNAIARDLTVVSWGGNFQDAQRVIHFKPYAEMSGKPLLDERGGWLRCIAS</sequence>
<proteinExistence type="predicted"/>
<evidence type="ECO:0008006" key="4">
    <source>
        <dbReference type="Google" id="ProtNLM"/>
    </source>
</evidence>
<comment type="caution">
    <text evidence="2">The sequence shown here is derived from an EMBL/GenBank/DDBJ whole genome shotgun (WGS) entry which is preliminary data.</text>
</comment>
<evidence type="ECO:0000256" key="1">
    <source>
        <dbReference type="SAM" id="SignalP"/>
    </source>
</evidence>
<evidence type="ECO:0000313" key="3">
    <source>
        <dbReference type="Proteomes" id="UP000252893"/>
    </source>
</evidence>